<dbReference type="RefSeq" id="WP_289446007.1">
    <property type="nucleotide sequence ID" value="NZ_JAUCGR010000001.1"/>
</dbReference>
<organism evidence="3 4">
    <name type="scientific">Cellulomonas edaphi</name>
    <dbReference type="NCBI Taxonomy" id="3053468"/>
    <lineage>
        <taxon>Bacteria</taxon>
        <taxon>Bacillati</taxon>
        <taxon>Actinomycetota</taxon>
        <taxon>Actinomycetes</taxon>
        <taxon>Micrococcales</taxon>
        <taxon>Cellulomonadaceae</taxon>
        <taxon>Cellulomonas</taxon>
    </lineage>
</organism>
<reference evidence="3 4" key="1">
    <citation type="submission" date="2023-06" db="EMBL/GenBank/DDBJ databases">
        <title>Cellulomonas sp. MW9 Whole genome sequence.</title>
        <authorList>
            <person name="Park S."/>
        </authorList>
    </citation>
    <scope>NUCLEOTIDE SEQUENCE [LARGE SCALE GENOMIC DNA]</scope>
    <source>
        <strain evidence="3 4">MW9</strain>
    </source>
</reference>
<proteinExistence type="predicted"/>
<dbReference type="Proteomes" id="UP001321453">
    <property type="component" value="Unassembled WGS sequence"/>
</dbReference>
<dbReference type="PANTHER" id="PTHR43003:SF13">
    <property type="entry name" value="DNA-3-METHYLADENINE GLYCOSYLASE 2"/>
    <property type="match status" value="1"/>
</dbReference>
<name>A0ABT7S5G3_9CELL</name>
<dbReference type="InterPro" id="IPR011257">
    <property type="entry name" value="DNA_glycosylase"/>
</dbReference>
<dbReference type="EMBL" id="JAUCGR010000001">
    <property type="protein sequence ID" value="MDM7830853.1"/>
    <property type="molecule type" value="Genomic_DNA"/>
</dbReference>
<dbReference type="Gene3D" id="1.10.340.30">
    <property type="entry name" value="Hypothetical protein, domain 2"/>
    <property type="match status" value="1"/>
</dbReference>
<sequence length="291" mass="31103">MTTIMDIPVRGVFDLRRSIAFGFGQRDAGVGDVMRLAFCLDGYREHAAAAVTQPSAGVLRCEVIGGAEPTAVAAHVARVLSVDVDGSGYDELGARDALVGRVQQRAPGLRPVLFYSAYEALLWAVLSARRPERQMAQVRAALARTEGAVFDVAGGQLAAVPLPSRILELDAIEGLPEIKVRRMHGVARAALEGRLDTAALRDRDPTEVSAELQKLEGIGPFYAMLATVRALGHTDVAPTDEPHVLGAAGRLLGRPPLSPGEYAELAQSWRPWRTWVSVAIRAGEGGTKGQR</sequence>
<keyword evidence="2" id="KW-0234">DNA repair</keyword>
<dbReference type="PANTHER" id="PTHR43003">
    <property type="entry name" value="DNA-3-METHYLADENINE GLYCOSYLASE"/>
    <property type="match status" value="1"/>
</dbReference>
<dbReference type="InterPro" id="IPR051912">
    <property type="entry name" value="Alkylbase_DNA_Glycosylase/TA"/>
</dbReference>
<protein>
    <recommendedName>
        <fullName evidence="5">DNA-3-methyladenine glycosylase 2 family protein</fullName>
    </recommendedName>
</protein>
<evidence type="ECO:0000313" key="4">
    <source>
        <dbReference type="Proteomes" id="UP001321453"/>
    </source>
</evidence>
<accession>A0ABT7S5G3</accession>
<keyword evidence="4" id="KW-1185">Reference proteome</keyword>
<evidence type="ECO:0000256" key="2">
    <source>
        <dbReference type="ARBA" id="ARBA00023204"/>
    </source>
</evidence>
<evidence type="ECO:0008006" key="5">
    <source>
        <dbReference type="Google" id="ProtNLM"/>
    </source>
</evidence>
<evidence type="ECO:0000256" key="1">
    <source>
        <dbReference type="ARBA" id="ARBA00022763"/>
    </source>
</evidence>
<comment type="caution">
    <text evidence="3">The sequence shown here is derived from an EMBL/GenBank/DDBJ whole genome shotgun (WGS) entry which is preliminary data.</text>
</comment>
<dbReference type="SUPFAM" id="SSF48150">
    <property type="entry name" value="DNA-glycosylase"/>
    <property type="match status" value="1"/>
</dbReference>
<gene>
    <name evidence="3" type="ORF">QRT05_05870</name>
</gene>
<keyword evidence="1" id="KW-0227">DNA damage</keyword>
<evidence type="ECO:0000313" key="3">
    <source>
        <dbReference type="EMBL" id="MDM7830853.1"/>
    </source>
</evidence>